<reference evidence="2 3" key="1">
    <citation type="submission" date="2006-09" db="EMBL/GenBank/DDBJ databases">
        <title>Sequence and annotation of the 288-kb ATCV-1 virus that infects an endosymbiotic Chlorella strain of the heliozoon Acanthocystis turfacea.</title>
        <authorList>
            <person name="Fitzgerald L.A."/>
            <person name="Graves M.V."/>
            <person name="Li X."/>
            <person name="Pfitzner A.J.P."/>
            <person name="Hartigan J."/>
            <person name="Van Etten J.L."/>
        </authorList>
    </citation>
    <scope>NUCLEOTIDE SEQUENCE [LARGE SCALE GENOMIC DNA]</scope>
    <source>
        <strain evidence="2 3">ATCV-1</strain>
    </source>
</reference>
<organism evidence="2 3">
    <name type="scientific">Chlorovirus heliozoae</name>
    <dbReference type="NCBI Taxonomy" id="322019"/>
    <lineage>
        <taxon>Viruses</taxon>
        <taxon>Varidnaviria</taxon>
        <taxon>Bamfordvirae</taxon>
        <taxon>Nucleocytoviricota</taxon>
        <taxon>Megaviricetes</taxon>
        <taxon>Algavirales</taxon>
        <taxon>Phycodnaviridae</taxon>
        <taxon>Chlorovirus</taxon>
    </lineage>
</organism>
<evidence type="ECO:0000313" key="3">
    <source>
        <dbReference type="Proteomes" id="UP000202420"/>
    </source>
</evidence>
<dbReference type="Proteomes" id="UP000202420">
    <property type="component" value="Segment"/>
</dbReference>
<protein>
    <submittedName>
        <fullName evidence="2">Uncharacterized protein z153L</fullName>
    </submittedName>
</protein>
<feature type="compositionally biased region" description="Polar residues" evidence="1">
    <location>
        <begin position="63"/>
        <end position="74"/>
    </location>
</feature>
<accession>A7K8B3</accession>
<sequence length="125" mass="14089">MAHRMCILRETPRSRSSKQFTGGTPTSRWSPFSRRWTVPPTSVSSRHARFPATETSRDPFGSRSPSRTCSGTTSLRRRPFSSGMPHSRMRLTYSRFQTCTQTAVETTGSRTTQACTRTLLPRTAT</sequence>
<feature type="compositionally biased region" description="Polar residues" evidence="1">
    <location>
        <begin position="17"/>
        <end position="30"/>
    </location>
</feature>
<evidence type="ECO:0000313" key="2">
    <source>
        <dbReference type="EMBL" id="ABT16287.1"/>
    </source>
</evidence>
<evidence type="ECO:0000256" key="1">
    <source>
        <dbReference type="SAM" id="MobiDB-lite"/>
    </source>
</evidence>
<feature type="region of interest" description="Disordered" evidence="1">
    <location>
        <begin position="1"/>
        <end position="87"/>
    </location>
</feature>
<keyword evidence="3" id="KW-1185">Reference proteome</keyword>
<dbReference type="RefSeq" id="YP_001426634.1">
    <property type="nucleotide sequence ID" value="NC_008724.1"/>
</dbReference>
<dbReference type="GeneID" id="5470742"/>
<gene>
    <name evidence="2" type="primary">z153L</name>
    <name evidence="2" type="ORF">ATCV1_z153L</name>
</gene>
<name>A7K8B3_9PHYC</name>
<proteinExistence type="predicted"/>
<dbReference type="EMBL" id="EF101928">
    <property type="protein sequence ID" value="ABT16287.1"/>
    <property type="molecule type" value="Genomic_DNA"/>
</dbReference>
<dbReference type="KEGG" id="vg:5470742"/>